<gene>
    <name evidence="3" type="ORF">EIN_229770</name>
</gene>
<dbReference type="AlphaFoldDB" id="A0A0A1U343"/>
<evidence type="ECO:0000313" key="4">
    <source>
        <dbReference type="Proteomes" id="UP000014680"/>
    </source>
</evidence>
<dbReference type="InterPro" id="IPR050989">
    <property type="entry name" value="Rap1_Ran_GAP"/>
</dbReference>
<dbReference type="InterPro" id="IPR000331">
    <property type="entry name" value="Rap/Ran_GAP_dom"/>
</dbReference>
<dbReference type="OMA" id="NEIFAND"/>
<dbReference type="PANTHER" id="PTHR15711:SF22">
    <property type="entry name" value="RAP-GAP DOMAIN-CONTAINING PROTEIN"/>
    <property type="match status" value="1"/>
</dbReference>
<evidence type="ECO:0000256" key="1">
    <source>
        <dbReference type="ARBA" id="ARBA00022468"/>
    </source>
</evidence>
<reference evidence="3 4" key="1">
    <citation type="submission" date="2012-10" db="EMBL/GenBank/DDBJ databases">
        <authorList>
            <person name="Zafar N."/>
            <person name="Inman J."/>
            <person name="Hall N."/>
            <person name="Lorenzi H."/>
            <person name="Caler E."/>
        </authorList>
    </citation>
    <scope>NUCLEOTIDE SEQUENCE [LARGE SCALE GENOMIC DNA]</scope>
    <source>
        <strain evidence="3 4">IP1</strain>
    </source>
</reference>
<dbReference type="SUPFAM" id="SSF111347">
    <property type="entry name" value="Rap/Ran-GAP"/>
    <property type="match status" value="1"/>
</dbReference>
<dbReference type="Gene3D" id="3.40.50.11210">
    <property type="entry name" value="Rap/Ran-GAP"/>
    <property type="match status" value="1"/>
</dbReference>
<proteinExistence type="predicted"/>
<dbReference type="KEGG" id="eiv:EIN_229770"/>
<keyword evidence="4" id="KW-1185">Reference proteome</keyword>
<accession>A0A0A1U343</accession>
<sequence length="416" mass="47715">MRKILVTMFETSTPPIIATNPPIPTPAKQLIIDCAQWFEFMEISPISKFADLWSSLKTPVENYLPSKQTTALIQGGYSYEVGPESTSHDTDLNDYTIINTDDDFPCYTKYFYHNSAVKHYFDKTNNQIVSCIKDSTFMKTYVRSEEGIIRCVIQSEDSAVKSEEVFHGSTQIERMSNDFDIDEDLMRFHASMAITKYRFGVVYVGPGQYQENEIFANDNPSPAFWKFMDLIAKKEKLKGYDRYAGGLDTKGDVTGTHSFAIQFESYDCMFHVAPMIPREPKDEQSLERKRFVGNDVVVIVFKEQLNKDDVFVPSNISSHFTHVFIIVTPNLTTENNESYTISIASKDCVKPFPPFLRPTRTHPILPVLPHDSMTRQFIMRKLINGERTALKSKVFAANSKRVFQSQIKQLFDKYAK</sequence>
<evidence type="ECO:0000313" key="3">
    <source>
        <dbReference type="EMBL" id="ELP88444.1"/>
    </source>
</evidence>
<dbReference type="GO" id="GO:0005737">
    <property type="term" value="C:cytoplasm"/>
    <property type="evidence" value="ECO:0007669"/>
    <property type="project" value="TreeGrafter"/>
</dbReference>
<dbReference type="Pfam" id="PF02145">
    <property type="entry name" value="Rap_GAP"/>
    <property type="match status" value="1"/>
</dbReference>
<dbReference type="PROSITE" id="PS50085">
    <property type="entry name" value="RAPGAP"/>
    <property type="match status" value="1"/>
</dbReference>
<dbReference type="PANTHER" id="PTHR15711">
    <property type="entry name" value="RAP GTPASE-ACTIVATING PROTEIN"/>
    <property type="match status" value="1"/>
</dbReference>
<feature type="domain" description="Rap-GAP" evidence="2">
    <location>
        <begin position="185"/>
        <end position="410"/>
    </location>
</feature>
<keyword evidence="1" id="KW-0343">GTPase activation</keyword>
<name>A0A0A1U343_ENTIV</name>
<dbReference type="GeneID" id="14887083"/>
<dbReference type="RefSeq" id="XP_004255215.1">
    <property type="nucleotide sequence ID" value="XM_004255167.1"/>
</dbReference>
<dbReference type="EMBL" id="KB206756">
    <property type="protein sequence ID" value="ELP88444.1"/>
    <property type="molecule type" value="Genomic_DNA"/>
</dbReference>
<dbReference type="Proteomes" id="UP000014680">
    <property type="component" value="Unassembled WGS sequence"/>
</dbReference>
<dbReference type="OrthoDB" id="2499658at2759"/>
<dbReference type="GO" id="GO:0005096">
    <property type="term" value="F:GTPase activator activity"/>
    <property type="evidence" value="ECO:0007669"/>
    <property type="project" value="UniProtKB-KW"/>
</dbReference>
<evidence type="ECO:0000259" key="2">
    <source>
        <dbReference type="PROSITE" id="PS50085"/>
    </source>
</evidence>
<organism evidence="3 4">
    <name type="scientific">Entamoeba invadens IP1</name>
    <dbReference type="NCBI Taxonomy" id="370355"/>
    <lineage>
        <taxon>Eukaryota</taxon>
        <taxon>Amoebozoa</taxon>
        <taxon>Evosea</taxon>
        <taxon>Archamoebae</taxon>
        <taxon>Mastigamoebida</taxon>
        <taxon>Entamoebidae</taxon>
        <taxon>Entamoeba</taxon>
    </lineage>
</organism>
<dbReference type="InterPro" id="IPR035974">
    <property type="entry name" value="Rap/Ran-GAP_sf"/>
</dbReference>
<protein>
    <submittedName>
        <fullName evidence="3">Rap GTPase-activating protein, putative</fullName>
    </submittedName>
</protein>
<dbReference type="GO" id="GO:0051056">
    <property type="term" value="P:regulation of small GTPase mediated signal transduction"/>
    <property type="evidence" value="ECO:0007669"/>
    <property type="project" value="InterPro"/>
</dbReference>
<dbReference type="VEuPathDB" id="AmoebaDB:EIN_229770"/>